<dbReference type="Pfam" id="PF14397">
    <property type="entry name" value="ATPgrasp_ST"/>
    <property type="match status" value="1"/>
</dbReference>
<dbReference type="Proteomes" id="UP000076715">
    <property type="component" value="Unassembled WGS sequence"/>
</dbReference>
<dbReference type="AlphaFoldDB" id="A0A163C632"/>
<protein>
    <recommendedName>
        <fullName evidence="1">Alpha-L-glutamate ligase-related protein ATP-grasp domain-containing protein</fullName>
    </recommendedName>
</protein>
<dbReference type="STRING" id="1642818.AWE51_01170"/>
<accession>A0A163C632</accession>
<comment type="caution">
    <text evidence="2">The sequence shown here is derived from an EMBL/GenBank/DDBJ whole genome shotgun (WGS) entry which is preliminary data.</text>
</comment>
<name>A0A163C632_9FLAO</name>
<organism evidence="2 3">
    <name type="scientific">Aquimarina aggregata</name>
    <dbReference type="NCBI Taxonomy" id="1642818"/>
    <lineage>
        <taxon>Bacteria</taxon>
        <taxon>Pseudomonadati</taxon>
        <taxon>Bacteroidota</taxon>
        <taxon>Flavobacteriia</taxon>
        <taxon>Flavobacteriales</taxon>
        <taxon>Flavobacteriaceae</taxon>
        <taxon>Aquimarina</taxon>
    </lineage>
</organism>
<dbReference type="InterPro" id="IPR039523">
    <property type="entry name" value="RimK-rel_E_lig_ATP-grasp"/>
</dbReference>
<evidence type="ECO:0000313" key="3">
    <source>
        <dbReference type="Proteomes" id="UP000076715"/>
    </source>
</evidence>
<dbReference type="OrthoDB" id="6315394at2"/>
<evidence type="ECO:0000313" key="2">
    <source>
        <dbReference type="EMBL" id="KZS42083.1"/>
    </source>
</evidence>
<feature type="domain" description="Alpha-L-glutamate ligase-related protein ATP-grasp" evidence="1">
    <location>
        <begin position="76"/>
        <end position="340"/>
    </location>
</feature>
<keyword evidence="3" id="KW-1185">Reference proteome</keyword>
<dbReference type="SUPFAM" id="SSF56059">
    <property type="entry name" value="Glutathione synthetase ATP-binding domain-like"/>
    <property type="match status" value="1"/>
</dbReference>
<dbReference type="EMBL" id="LQRT01000002">
    <property type="protein sequence ID" value="KZS42083.1"/>
    <property type="molecule type" value="Genomic_DNA"/>
</dbReference>
<proteinExistence type="predicted"/>
<evidence type="ECO:0000259" key="1">
    <source>
        <dbReference type="Pfam" id="PF14397"/>
    </source>
</evidence>
<reference evidence="2 3" key="1">
    <citation type="submission" date="2016-01" db="EMBL/GenBank/DDBJ databases">
        <title>The draft genome sequence of Aquimarina sp. RZW4-3-2.</title>
        <authorList>
            <person name="Wang Y."/>
        </authorList>
    </citation>
    <scope>NUCLEOTIDE SEQUENCE [LARGE SCALE GENOMIC DNA]</scope>
    <source>
        <strain evidence="2 3">RZW4-3-2</strain>
    </source>
</reference>
<gene>
    <name evidence="2" type="ORF">AWE51_01170</name>
</gene>
<dbReference type="RefSeq" id="WP_066309144.1">
    <property type="nucleotide sequence ID" value="NZ_CANLSS010000001.1"/>
</dbReference>
<sequence>MKSKLKSLKKRVSVIVKDSNRKPFLQIIREAILFWIAKNEFPNFYFGKFLYRKENKNYKDYLSSREVDKITLSKNLHHFQYASILRNKLSFAIYMEKHKLPVPLMVGYNFKNRFFKKSEECILQNTSDLFTYFNSMFEATGKVSVFVKDITEMGGIGSFLITKQNLKEEIEKYGSYILENDCIHQEVVNQHELINKIYAQSVNTIRFDTYIDKNNKIHILSAFMRFGRGGSFVDNGSVGGFYLSVDLEKGVLKGKSHQLMKHGGGQLKEHPDTGVVFDNYEIPYFKESCELVKKAVSYVPDRIIGWDIAIGSNGPVIIEGNDNNSFITPDIAYGGYLKHPLFKEIMEEAK</sequence>